<dbReference type="AlphaFoldDB" id="A0A1F7FCA7"/>
<name>A0A1F7FCA7_UNCRA</name>
<sequence length="183" mass="20205">MNHDAFSPDLASALERKAISHGTAVFLSGLGPSYRAPLIDLFTAIQLSVSRQREIAEWVHDIAQREETTVAEALSALDVPALLADEKINVPQKAAHLRSRVFARRFPQLDACLAGVKERLRKIDMPHGASIAAMSPLEDREFKLEIVFSSSDEIVRIIDGLRAMVNSWEFADFSDYLASGRSG</sequence>
<accession>A0A1F7FCA7</accession>
<gene>
    <name evidence="1" type="ORF">A2519_19525</name>
</gene>
<dbReference type="EMBL" id="MFYX01000075">
    <property type="protein sequence ID" value="OGK04096.1"/>
    <property type="molecule type" value="Genomic_DNA"/>
</dbReference>
<comment type="caution">
    <text evidence="1">The sequence shown here is derived from an EMBL/GenBank/DDBJ whole genome shotgun (WGS) entry which is preliminary data.</text>
</comment>
<proteinExistence type="predicted"/>
<evidence type="ECO:0000313" key="1">
    <source>
        <dbReference type="EMBL" id="OGK04096.1"/>
    </source>
</evidence>
<dbReference type="Proteomes" id="UP000179243">
    <property type="component" value="Unassembled WGS sequence"/>
</dbReference>
<protein>
    <submittedName>
        <fullName evidence="1">Uncharacterized protein</fullName>
    </submittedName>
</protein>
<reference evidence="1 2" key="1">
    <citation type="journal article" date="2016" name="Nat. Commun.">
        <title>Thousands of microbial genomes shed light on interconnected biogeochemical processes in an aquifer system.</title>
        <authorList>
            <person name="Anantharaman K."/>
            <person name="Brown C.T."/>
            <person name="Hug L.A."/>
            <person name="Sharon I."/>
            <person name="Castelle C.J."/>
            <person name="Probst A.J."/>
            <person name="Thomas B.C."/>
            <person name="Singh A."/>
            <person name="Wilkins M.J."/>
            <person name="Karaoz U."/>
            <person name="Brodie E.L."/>
            <person name="Williams K.H."/>
            <person name="Hubbard S.S."/>
            <person name="Banfield J.F."/>
        </authorList>
    </citation>
    <scope>NUCLEOTIDE SEQUENCE [LARGE SCALE GENOMIC DNA]</scope>
</reference>
<evidence type="ECO:0000313" key="2">
    <source>
        <dbReference type="Proteomes" id="UP000179243"/>
    </source>
</evidence>
<organism evidence="1 2">
    <name type="scientific">Candidatus Raymondbacteria bacterium RIFOXYD12_FULL_49_13</name>
    <dbReference type="NCBI Taxonomy" id="1817890"/>
    <lineage>
        <taxon>Bacteria</taxon>
        <taxon>Raymondiibacteriota</taxon>
    </lineage>
</organism>